<gene>
    <name evidence="3" type="ORF">KQ875_00870</name>
</gene>
<feature type="domain" description="DHHA1" evidence="2">
    <location>
        <begin position="233"/>
        <end position="318"/>
    </location>
</feature>
<dbReference type="InterPro" id="IPR051319">
    <property type="entry name" value="Oligoribo/pAp-PDE_c-di-AMP_PDE"/>
</dbReference>
<keyword evidence="4" id="KW-1185">Reference proteome</keyword>
<evidence type="ECO:0000313" key="3">
    <source>
        <dbReference type="EMBL" id="MBU4692150.1"/>
    </source>
</evidence>
<sequence>MAKNTYKIAVEAINEAKNIFIFHHIRPDGDCLGSQFGLAELIKTNLPDKNVYVIGDSKNIFPFMNFKHDNINEIPKKHLENSLAIVVDANSSNRIQDADLIVNKTFTKTLRIDHHPVEPDINYDYTWEDAEYAASGEQIAYIAMQENWKVTDKAARYCYLAINTDSGRFNFSSVVKRTFDVVSYLHQDNGFSVWDVNFPLAKRDERKVRFMAYVLLKFKYEKEVSYFYVTKKIQKKFGLNEDEANDVNILSNIGDTKIWVFFIDMNNGDIRVRIRSNGIWINHIAQKWRGGGHELASGAMLKSKSEMKLIIKDLQDEIIKHATNK</sequence>
<accession>A0ABS6DPA5</accession>
<proteinExistence type="predicted"/>
<dbReference type="InterPro" id="IPR003156">
    <property type="entry name" value="DHHA1_dom"/>
</dbReference>
<evidence type="ECO:0000313" key="4">
    <source>
        <dbReference type="Proteomes" id="UP000718793"/>
    </source>
</evidence>
<dbReference type="Proteomes" id="UP000718793">
    <property type="component" value="Unassembled WGS sequence"/>
</dbReference>
<dbReference type="Pfam" id="PF01368">
    <property type="entry name" value="DHH"/>
    <property type="match status" value="1"/>
</dbReference>
<comment type="caution">
    <text evidence="3">The sequence shown here is derived from an EMBL/GenBank/DDBJ whole genome shotgun (WGS) entry which is preliminary data.</text>
</comment>
<dbReference type="RefSeq" id="WP_216488481.1">
    <property type="nucleotide sequence ID" value="NZ_JAHMHH010000001.1"/>
</dbReference>
<dbReference type="PANTHER" id="PTHR47618">
    <property type="entry name" value="BIFUNCTIONAL OLIGORIBONUCLEASE AND PAP PHOSPHATASE NRNA"/>
    <property type="match status" value="1"/>
</dbReference>
<name>A0ABS6DPA5_9MOLU</name>
<dbReference type="InterPro" id="IPR001667">
    <property type="entry name" value="DDH_dom"/>
</dbReference>
<organism evidence="3 4">
    <name type="scientific">Mycoplasma zalophi</name>
    <dbReference type="NCBI Taxonomy" id="191287"/>
    <lineage>
        <taxon>Bacteria</taxon>
        <taxon>Bacillati</taxon>
        <taxon>Mycoplasmatota</taxon>
        <taxon>Mollicutes</taxon>
        <taxon>Mycoplasmataceae</taxon>
        <taxon>Mycoplasma</taxon>
    </lineage>
</organism>
<feature type="domain" description="DDH" evidence="1">
    <location>
        <begin position="18"/>
        <end position="162"/>
    </location>
</feature>
<evidence type="ECO:0000259" key="2">
    <source>
        <dbReference type="Pfam" id="PF02272"/>
    </source>
</evidence>
<evidence type="ECO:0000259" key="1">
    <source>
        <dbReference type="Pfam" id="PF01368"/>
    </source>
</evidence>
<reference evidence="3" key="1">
    <citation type="submission" date="2021-06" db="EMBL/GenBank/DDBJ databases">
        <title>Novel Mycoplasma species detected in California sea lions (Zalophus californianus) from the USA.</title>
        <authorList>
            <person name="Volokhov D.V."/>
            <person name="Furtak V.A."/>
            <person name="Zagorodnyaya T.A."/>
        </authorList>
    </citation>
    <scope>NUCLEOTIDE SEQUENCE [LARGE SCALE GENOMIC DNA]</scope>
    <source>
        <strain evidence="3">CSL 5346</strain>
    </source>
</reference>
<dbReference type="PANTHER" id="PTHR47618:SF1">
    <property type="entry name" value="BIFUNCTIONAL OLIGORIBONUCLEASE AND PAP PHOSPHATASE NRNA"/>
    <property type="match status" value="1"/>
</dbReference>
<protein>
    <submittedName>
        <fullName evidence="3">Bifunctional oligoribonuclease/PAP phosphatase NrnA</fullName>
    </submittedName>
</protein>
<dbReference type="Pfam" id="PF02272">
    <property type="entry name" value="DHHA1"/>
    <property type="match status" value="1"/>
</dbReference>
<dbReference type="EMBL" id="JAHMHH010000001">
    <property type="protein sequence ID" value="MBU4692150.1"/>
    <property type="molecule type" value="Genomic_DNA"/>
</dbReference>